<name>X1NH47_9ZZZZ</name>
<protein>
    <submittedName>
        <fullName evidence="1">Uncharacterized protein</fullName>
    </submittedName>
</protein>
<proteinExistence type="predicted"/>
<reference evidence="1" key="1">
    <citation type="journal article" date="2014" name="Front. Microbiol.">
        <title>High frequency of phylogenetically diverse reductive dehalogenase-homologous genes in deep subseafloor sedimentary metagenomes.</title>
        <authorList>
            <person name="Kawai M."/>
            <person name="Futagami T."/>
            <person name="Toyoda A."/>
            <person name="Takaki Y."/>
            <person name="Nishi S."/>
            <person name="Hori S."/>
            <person name="Arai W."/>
            <person name="Tsubouchi T."/>
            <person name="Morono Y."/>
            <person name="Uchiyama I."/>
            <person name="Ito T."/>
            <person name="Fujiyama A."/>
            <person name="Inagaki F."/>
            <person name="Takami H."/>
        </authorList>
    </citation>
    <scope>NUCLEOTIDE SEQUENCE</scope>
    <source>
        <strain evidence="1">Expedition CK06-06</strain>
    </source>
</reference>
<organism evidence="1">
    <name type="scientific">marine sediment metagenome</name>
    <dbReference type="NCBI Taxonomy" id="412755"/>
    <lineage>
        <taxon>unclassified sequences</taxon>
        <taxon>metagenomes</taxon>
        <taxon>ecological metagenomes</taxon>
    </lineage>
</organism>
<comment type="caution">
    <text evidence="1">The sequence shown here is derived from an EMBL/GenBank/DDBJ whole genome shotgun (WGS) entry which is preliminary data.</text>
</comment>
<dbReference type="AlphaFoldDB" id="X1NH47"/>
<evidence type="ECO:0000313" key="1">
    <source>
        <dbReference type="EMBL" id="GAI29511.1"/>
    </source>
</evidence>
<dbReference type="EMBL" id="BARV01016653">
    <property type="protein sequence ID" value="GAI29511.1"/>
    <property type="molecule type" value="Genomic_DNA"/>
</dbReference>
<feature type="non-terminal residue" evidence="1">
    <location>
        <position position="1"/>
    </location>
</feature>
<accession>X1NH47</accession>
<sequence>LLLLTAVSIDSTLDCDENTSSLLKYMSVIDVVALIN</sequence>
<gene>
    <name evidence="1" type="ORF">S06H3_28531</name>
</gene>